<accession>E0NLP4</accession>
<dbReference type="HOGENOM" id="CLU_159829_2_0_9"/>
<evidence type="ECO:0008006" key="3">
    <source>
        <dbReference type="Google" id="ProtNLM"/>
    </source>
</evidence>
<dbReference type="InterPro" id="IPR036249">
    <property type="entry name" value="Thioredoxin-like_sf"/>
</dbReference>
<keyword evidence="2" id="KW-1185">Reference proteome</keyword>
<comment type="caution">
    <text evidence="1">The sequence shown here is derived from an EMBL/GenBank/DDBJ whole genome shotgun (WGS) entry which is preliminary data.</text>
</comment>
<dbReference type="EMBL" id="AEEH01000043">
    <property type="protein sequence ID" value="EFM25235.1"/>
    <property type="molecule type" value="Genomic_DNA"/>
</dbReference>
<dbReference type="OrthoDB" id="9798918at2"/>
<dbReference type="Proteomes" id="UP000003280">
    <property type="component" value="Unassembled WGS sequence"/>
</dbReference>
<reference evidence="1 2" key="1">
    <citation type="submission" date="2010-07" db="EMBL/GenBank/DDBJ databases">
        <authorList>
            <person name="Muzny D."/>
            <person name="Qin X."/>
            <person name="Deng J."/>
            <person name="Jiang H."/>
            <person name="Liu Y."/>
            <person name="Qu J."/>
            <person name="Song X.-Z."/>
            <person name="Zhang L."/>
            <person name="Thornton R."/>
            <person name="Coyle M."/>
            <person name="Francisco L."/>
            <person name="Jackson L."/>
            <person name="Javaid M."/>
            <person name="Korchina V."/>
            <person name="Kovar C."/>
            <person name="Mata R."/>
            <person name="Mathew T."/>
            <person name="Ngo R."/>
            <person name="Nguyen L."/>
            <person name="Nguyen N."/>
            <person name="Okwuonu G."/>
            <person name="Ongeri F."/>
            <person name="Pham C."/>
            <person name="Simmons D."/>
            <person name="Wilczek-Boney K."/>
            <person name="Hale W."/>
            <person name="Jakkamsetti A."/>
            <person name="Pham P."/>
            <person name="Ruth R."/>
            <person name="San Lucas F."/>
            <person name="Warren J."/>
            <person name="Zhang J."/>
            <person name="Zhao Z."/>
            <person name="Zhou C."/>
            <person name="Zhu D."/>
            <person name="Lee S."/>
            <person name="Bess C."/>
            <person name="Blankenburg K."/>
            <person name="Forbes L."/>
            <person name="Fu Q."/>
            <person name="Gubbala S."/>
            <person name="Hirani K."/>
            <person name="Jayaseelan J.C."/>
            <person name="Lara F."/>
            <person name="Munidasa M."/>
            <person name="Palculict T."/>
            <person name="Patil S."/>
            <person name="Pu L.-L."/>
            <person name="Saada N."/>
            <person name="Tang L."/>
            <person name="Weissenberger G."/>
            <person name="Zhu Y."/>
            <person name="Hemphill L."/>
            <person name="Shang Y."/>
            <person name="Youmans B."/>
            <person name="Ayvaz T."/>
            <person name="Ross M."/>
            <person name="Santibanez J."/>
            <person name="Aqrawi P."/>
            <person name="Gross S."/>
            <person name="Joshi V."/>
            <person name="Fowler G."/>
            <person name="Nazareth L."/>
            <person name="Reid J."/>
            <person name="Worley K."/>
            <person name="Petrosino J."/>
            <person name="Highlander S."/>
            <person name="Gibbs R."/>
        </authorList>
    </citation>
    <scope>NUCLEOTIDE SEQUENCE [LARGE SCALE GENOMIC DNA]</scope>
    <source>
        <strain evidence="1 2">ATCC BAA-1640</strain>
    </source>
</reference>
<protein>
    <recommendedName>
        <fullName evidence="3">Glutaredoxin</fullName>
    </recommendedName>
</protein>
<dbReference type="eggNOG" id="COG4545">
    <property type="taxonomic scope" value="Bacteria"/>
</dbReference>
<dbReference type="CDD" id="cd01659">
    <property type="entry name" value="TRX_superfamily"/>
    <property type="match status" value="1"/>
</dbReference>
<name>E0NLP4_9FIRM</name>
<evidence type="ECO:0000313" key="1">
    <source>
        <dbReference type="EMBL" id="EFM25235.1"/>
    </source>
</evidence>
<dbReference type="SUPFAM" id="SSF52833">
    <property type="entry name" value="Thioredoxin-like"/>
    <property type="match status" value="1"/>
</dbReference>
<dbReference type="AlphaFoldDB" id="E0NLP4"/>
<evidence type="ECO:0000313" key="2">
    <source>
        <dbReference type="Proteomes" id="UP000003280"/>
    </source>
</evidence>
<proteinExistence type="predicted"/>
<sequence length="80" mass="9328">MKTLFISSLCPHCPPAVEYAKKLNEEVRIVDITSSMKNLKEFLKYRDSDPYFDEIKKNNKIGIPTFMDGDGEHFYSISEY</sequence>
<gene>
    <name evidence="1" type="ORF">HMPREF9225_1124</name>
</gene>
<organism evidence="1 2">
    <name type="scientific">Peptoniphilus duerdenii ATCC BAA-1640</name>
    <dbReference type="NCBI Taxonomy" id="862517"/>
    <lineage>
        <taxon>Bacteria</taxon>
        <taxon>Bacillati</taxon>
        <taxon>Bacillota</taxon>
        <taxon>Tissierellia</taxon>
        <taxon>Tissierellales</taxon>
        <taxon>Peptoniphilaceae</taxon>
        <taxon>Peptoniphilus</taxon>
    </lineage>
</organism>
<dbReference type="RefSeq" id="WP_008901938.1">
    <property type="nucleotide sequence ID" value="NZ_GL397071.1"/>
</dbReference>
<dbReference type="STRING" id="862517.HMPREF9225_1124"/>